<evidence type="ECO:0000256" key="1">
    <source>
        <dbReference type="SAM" id="SignalP"/>
    </source>
</evidence>
<dbReference type="OrthoDB" id="27267at2759"/>
<dbReference type="AlphaFoldDB" id="A2EDL9"/>
<feature type="chain" id="PRO_5002643128" evidence="1">
    <location>
        <begin position="22"/>
        <end position="391"/>
    </location>
</feature>
<dbReference type="InterPro" id="IPR032675">
    <property type="entry name" value="LRR_dom_sf"/>
</dbReference>
<dbReference type="InParanoid" id="A2EDL9"/>
<dbReference type="PANTHER" id="PTHR45661:SF3">
    <property type="entry name" value="IG-LIKE DOMAIN-CONTAINING PROTEIN"/>
    <property type="match status" value="1"/>
</dbReference>
<name>A2EDL9_TRIV3</name>
<reference evidence="2" key="1">
    <citation type="submission" date="2006-10" db="EMBL/GenBank/DDBJ databases">
        <authorList>
            <person name="Amadeo P."/>
            <person name="Zhao Q."/>
            <person name="Wortman J."/>
            <person name="Fraser-Liggett C."/>
            <person name="Carlton J."/>
        </authorList>
    </citation>
    <scope>NUCLEOTIDE SEQUENCE</scope>
    <source>
        <strain evidence="2">G3</strain>
    </source>
</reference>
<dbReference type="VEuPathDB" id="TrichDB:TVAG_133300"/>
<gene>
    <name evidence="2" type="ORF">TVAG_133420</name>
</gene>
<proteinExistence type="predicted"/>
<dbReference type="Proteomes" id="UP000001542">
    <property type="component" value="Unassembled WGS sequence"/>
</dbReference>
<sequence length="391" mass="44282">MLIKNLLLSGLLINKIKISQAVDLSNGVITINIDDDFDDSSIQDQIFTNNVGKVNVGSSVTKLRYFSGIEMIKTFNIQSQNVNKIPDHYFYGSRNIETVTFVNNIVIGVSCFEQSTIKNIDFSKVTEIQSNAFRYCYNIKSINLLQSITLNIYSFAYSDLESVILPDSISLEPFCFYSCTNLTSIEFKGSCTIGHYAFADCFKLSNVTPSLESIESFGSFSFRGCSIKNVRLGQCELNIGVFQNSKIETVDAIDIKFTSKEFRGCRKLRYVNISGKFITSTDNRYDRPPEYFEYYALNEMDDILRSYHTIYQAFGNYEFQHALLFEDCISLEVFKANNMPEVIDSCFRNCLKLKEISINAHILSPWAFMNCVSLESINIASVDSIGDGCFG</sequence>
<dbReference type="InterPro" id="IPR053139">
    <property type="entry name" value="Surface_bspA-like"/>
</dbReference>
<reference evidence="2" key="2">
    <citation type="journal article" date="2007" name="Science">
        <title>Draft genome sequence of the sexually transmitted pathogen Trichomonas vaginalis.</title>
        <authorList>
            <person name="Carlton J.M."/>
            <person name="Hirt R.P."/>
            <person name="Silva J.C."/>
            <person name="Delcher A.L."/>
            <person name="Schatz M."/>
            <person name="Zhao Q."/>
            <person name="Wortman J.R."/>
            <person name="Bidwell S.L."/>
            <person name="Alsmark U.C.M."/>
            <person name="Besteiro S."/>
            <person name="Sicheritz-Ponten T."/>
            <person name="Noel C.J."/>
            <person name="Dacks J.B."/>
            <person name="Foster P.G."/>
            <person name="Simillion C."/>
            <person name="Van de Peer Y."/>
            <person name="Miranda-Saavedra D."/>
            <person name="Barton G.J."/>
            <person name="Westrop G.D."/>
            <person name="Mueller S."/>
            <person name="Dessi D."/>
            <person name="Fiori P.L."/>
            <person name="Ren Q."/>
            <person name="Paulsen I."/>
            <person name="Zhang H."/>
            <person name="Bastida-Corcuera F.D."/>
            <person name="Simoes-Barbosa A."/>
            <person name="Brown M.T."/>
            <person name="Hayes R.D."/>
            <person name="Mukherjee M."/>
            <person name="Okumura C.Y."/>
            <person name="Schneider R."/>
            <person name="Smith A.J."/>
            <person name="Vanacova S."/>
            <person name="Villalvazo M."/>
            <person name="Haas B.J."/>
            <person name="Pertea M."/>
            <person name="Feldblyum T.V."/>
            <person name="Utterback T.R."/>
            <person name="Shu C.L."/>
            <person name="Osoegawa K."/>
            <person name="de Jong P.J."/>
            <person name="Hrdy I."/>
            <person name="Horvathova L."/>
            <person name="Zubacova Z."/>
            <person name="Dolezal P."/>
            <person name="Malik S.B."/>
            <person name="Logsdon J.M. Jr."/>
            <person name="Henze K."/>
            <person name="Gupta A."/>
            <person name="Wang C.C."/>
            <person name="Dunne R.L."/>
            <person name="Upcroft J.A."/>
            <person name="Upcroft P."/>
            <person name="White O."/>
            <person name="Salzberg S.L."/>
            <person name="Tang P."/>
            <person name="Chiu C.-H."/>
            <person name="Lee Y.-S."/>
            <person name="Embley T.M."/>
            <person name="Coombs G.H."/>
            <person name="Mottram J.C."/>
            <person name="Tachezy J."/>
            <person name="Fraser-Liggett C.M."/>
            <person name="Johnson P.J."/>
        </authorList>
    </citation>
    <scope>NUCLEOTIDE SEQUENCE [LARGE SCALE GENOMIC DNA]</scope>
    <source>
        <strain evidence="2">G3</strain>
    </source>
</reference>
<feature type="signal peptide" evidence="1">
    <location>
        <begin position="1"/>
        <end position="21"/>
    </location>
</feature>
<dbReference type="RefSeq" id="XP_001321507.1">
    <property type="nucleotide sequence ID" value="XM_001321472.1"/>
</dbReference>
<dbReference type="EMBL" id="DS113361">
    <property type="protein sequence ID" value="EAY09284.1"/>
    <property type="molecule type" value="Genomic_DNA"/>
</dbReference>
<accession>A2EDL9</accession>
<evidence type="ECO:0000313" key="3">
    <source>
        <dbReference type="Proteomes" id="UP000001542"/>
    </source>
</evidence>
<dbReference type="InterPro" id="IPR026906">
    <property type="entry name" value="LRR_5"/>
</dbReference>
<dbReference type="KEGG" id="tva:4767200"/>
<keyword evidence="1" id="KW-0732">Signal</keyword>
<protein>
    <submittedName>
        <fullName evidence="2">Cell surface protein, putative</fullName>
    </submittedName>
</protein>
<organism evidence="2 3">
    <name type="scientific">Trichomonas vaginalis (strain ATCC PRA-98 / G3)</name>
    <dbReference type="NCBI Taxonomy" id="412133"/>
    <lineage>
        <taxon>Eukaryota</taxon>
        <taxon>Metamonada</taxon>
        <taxon>Parabasalia</taxon>
        <taxon>Trichomonadida</taxon>
        <taxon>Trichomonadidae</taxon>
        <taxon>Trichomonas</taxon>
    </lineage>
</organism>
<evidence type="ECO:0000313" key="2">
    <source>
        <dbReference type="EMBL" id="EAY09284.1"/>
    </source>
</evidence>
<dbReference type="Gene3D" id="3.80.10.10">
    <property type="entry name" value="Ribonuclease Inhibitor"/>
    <property type="match status" value="3"/>
</dbReference>
<keyword evidence="3" id="KW-1185">Reference proteome</keyword>
<dbReference type="VEuPathDB" id="TrichDB:TVAGG3_0906200"/>
<dbReference type="SUPFAM" id="SSF52058">
    <property type="entry name" value="L domain-like"/>
    <property type="match status" value="1"/>
</dbReference>
<dbReference type="PANTHER" id="PTHR45661">
    <property type="entry name" value="SURFACE ANTIGEN"/>
    <property type="match status" value="1"/>
</dbReference>
<dbReference type="Pfam" id="PF13306">
    <property type="entry name" value="LRR_5"/>
    <property type="match status" value="2"/>
</dbReference>